<accession>A0ABM8H3F3</accession>
<evidence type="ECO:0000313" key="4">
    <source>
        <dbReference type="Proteomes" id="UP001321477"/>
    </source>
</evidence>
<dbReference type="SMART" id="SM00507">
    <property type="entry name" value="HNHc"/>
    <property type="match status" value="1"/>
</dbReference>
<name>A0ABM8H3F3_9MICO</name>
<dbReference type="GO" id="GO:0004519">
    <property type="term" value="F:endonuclease activity"/>
    <property type="evidence" value="ECO:0007669"/>
    <property type="project" value="UniProtKB-KW"/>
</dbReference>
<dbReference type="Pfam" id="PF02720">
    <property type="entry name" value="DUF222"/>
    <property type="match status" value="1"/>
</dbReference>
<feature type="domain" description="HNH nuclease" evidence="2">
    <location>
        <begin position="366"/>
        <end position="417"/>
    </location>
</feature>
<proteinExistence type="inferred from homology"/>
<evidence type="ECO:0000256" key="1">
    <source>
        <dbReference type="ARBA" id="ARBA00023450"/>
    </source>
</evidence>
<dbReference type="RefSeq" id="WP_234659876.1">
    <property type="nucleotide sequence ID" value="NZ_AP027734.1"/>
</dbReference>
<evidence type="ECO:0000259" key="2">
    <source>
        <dbReference type="SMART" id="SM00507"/>
    </source>
</evidence>
<organism evidence="3 4">
    <name type="scientific">Agromyces marinus</name>
    <dbReference type="NCBI Taxonomy" id="1389020"/>
    <lineage>
        <taxon>Bacteria</taxon>
        <taxon>Bacillati</taxon>
        <taxon>Actinomycetota</taxon>
        <taxon>Actinomycetes</taxon>
        <taxon>Micrococcales</taxon>
        <taxon>Microbacteriaceae</taxon>
        <taxon>Agromyces</taxon>
    </lineage>
</organism>
<keyword evidence="4" id="KW-1185">Reference proteome</keyword>
<dbReference type="InterPro" id="IPR003615">
    <property type="entry name" value="HNH_nuc"/>
</dbReference>
<keyword evidence="3" id="KW-0255">Endonuclease</keyword>
<dbReference type="Proteomes" id="UP001321477">
    <property type="component" value="Chromosome"/>
</dbReference>
<gene>
    <name evidence="3" type="ORF">GCM10025870_23910</name>
</gene>
<comment type="similarity">
    <text evidence="1">Belongs to the Rv1128c/1148c/1588c/1702c/1945/3466 family.</text>
</comment>
<reference evidence="4" key="1">
    <citation type="journal article" date="2019" name="Int. J. Syst. Evol. Microbiol.">
        <title>The Global Catalogue of Microorganisms (GCM) 10K type strain sequencing project: providing services to taxonomists for standard genome sequencing and annotation.</title>
        <authorList>
            <consortium name="The Broad Institute Genomics Platform"/>
            <consortium name="The Broad Institute Genome Sequencing Center for Infectious Disease"/>
            <person name="Wu L."/>
            <person name="Ma J."/>
        </authorList>
    </citation>
    <scope>NUCLEOTIDE SEQUENCE [LARGE SCALE GENOMIC DNA]</scope>
    <source>
        <strain evidence="4">NBRC 109019</strain>
    </source>
</reference>
<dbReference type="EMBL" id="AP027734">
    <property type="protein sequence ID" value="BDZ55318.1"/>
    <property type="molecule type" value="Genomic_DNA"/>
</dbReference>
<evidence type="ECO:0000313" key="3">
    <source>
        <dbReference type="EMBL" id="BDZ55318.1"/>
    </source>
</evidence>
<dbReference type="Gene3D" id="1.10.30.50">
    <property type="match status" value="1"/>
</dbReference>
<dbReference type="InterPro" id="IPR003870">
    <property type="entry name" value="DUF222"/>
</dbReference>
<sequence>MESPLSTLDRDVAALRAAWSDAMPQFPTVTDAATQTEIAEMSDDGLVRVADALAQVRRDAEMLLARVAGEVSKRSSTERGEASLARARGFHNPVRLIAASTGASRSDAARLIAVGTATAERQGFGGARLPSRHPHVAAALESTAIGVDAASAITTMLERVRWRADPEWADTVEASLVELAARVPLDLLMRGIREAEARLDRDGIERREERLRGERSLTIREDAAGMVHLHARLDPETAAPIKTAVEALVRDALRRREPAASGTGPVVDDQRSIPQIQADALAAIARHSLGCEQTLTPLAKATVVVRLDHDALVDGLGAAHIDGIDQPVSATTARRMAADAELIPMVLGGEGLPLDLGRSARLFSRAQRLALAERDGGCASCGQNITYVDAHHIRWWERDAGPTDLANGAMLCSFCHHRIHREGWGIRATRSEVWFIPPPHVDPDQVPRLGGRARFTPTATRSAA</sequence>
<dbReference type="InterPro" id="IPR002711">
    <property type="entry name" value="HNH"/>
</dbReference>
<keyword evidence="3" id="KW-0378">Hydrolase</keyword>
<keyword evidence="3" id="KW-0540">Nuclease</keyword>
<protein>
    <submittedName>
        <fullName evidence="3">HNH endonuclease</fullName>
    </submittedName>
</protein>
<dbReference type="Pfam" id="PF01844">
    <property type="entry name" value="HNH"/>
    <property type="match status" value="1"/>
</dbReference>
<dbReference type="CDD" id="cd00085">
    <property type="entry name" value="HNHc"/>
    <property type="match status" value="1"/>
</dbReference>